<sequence length="148" mass="16253">MLPVGHKWTHRPGFTLIGDSAHLATPFAGEGVNLGMADALYLAKAITKYAASSSPSHTLSSHVKAFEEDMFVRATRMQDMTYNMMRLMLFEHNAPQATVGPWLCWIADPTFSSVVVPFCLCGYMAIIGTLVCETRSGGRQKNTSDYNS</sequence>
<comment type="caution">
    <text evidence="7">The sequence shown here is derived from an EMBL/GenBank/DDBJ whole genome shotgun (WGS) entry which is preliminary data.</text>
</comment>
<keyword evidence="3" id="KW-0560">Oxidoreductase</keyword>
<organism evidence="7 8">
    <name type="scientific">Aureobasidium pullulans</name>
    <name type="common">Black yeast</name>
    <name type="synonym">Pullularia pullulans</name>
    <dbReference type="NCBI Taxonomy" id="5580"/>
    <lineage>
        <taxon>Eukaryota</taxon>
        <taxon>Fungi</taxon>
        <taxon>Dikarya</taxon>
        <taxon>Ascomycota</taxon>
        <taxon>Pezizomycotina</taxon>
        <taxon>Dothideomycetes</taxon>
        <taxon>Dothideomycetidae</taxon>
        <taxon>Dothideales</taxon>
        <taxon>Saccotheciaceae</taxon>
        <taxon>Aureobasidium</taxon>
    </lineage>
</organism>
<evidence type="ECO:0000313" key="7">
    <source>
        <dbReference type="EMBL" id="THZ69864.1"/>
    </source>
</evidence>
<keyword evidence="5" id="KW-0472">Membrane</keyword>
<dbReference type="EMBL" id="QZBS01000216">
    <property type="protein sequence ID" value="THZ69864.1"/>
    <property type="molecule type" value="Genomic_DNA"/>
</dbReference>
<dbReference type="GO" id="GO:0004497">
    <property type="term" value="F:monooxygenase activity"/>
    <property type="evidence" value="ECO:0007669"/>
    <property type="project" value="UniProtKB-KW"/>
</dbReference>
<gene>
    <name evidence="7" type="ORF">D6C85_06385</name>
</gene>
<dbReference type="GO" id="GO:0071949">
    <property type="term" value="F:FAD binding"/>
    <property type="evidence" value="ECO:0007669"/>
    <property type="project" value="InterPro"/>
</dbReference>
<protein>
    <recommendedName>
        <fullName evidence="6">FAD-binding domain-containing protein</fullName>
    </recommendedName>
</protein>
<dbReference type="SUPFAM" id="SSF51905">
    <property type="entry name" value="FAD/NAD(P)-binding domain"/>
    <property type="match status" value="1"/>
</dbReference>
<evidence type="ECO:0000256" key="4">
    <source>
        <dbReference type="ARBA" id="ARBA00023033"/>
    </source>
</evidence>
<keyword evidence="5" id="KW-1133">Transmembrane helix</keyword>
<feature type="transmembrane region" description="Helical" evidence="5">
    <location>
        <begin position="111"/>
        <end position="132"/>
    </location>
</feature>
<dbReference type="Gene3D" id="3.50.50.60">
    <property type="entry name" value="FAD/NAD(P)-binding domain"/>
    <property type="match status" value="1"/>
</dbReference>
<dbReference type="AlphaFoldDB" id="A0A4S9WWR1"/>
<evidence type="ECO:0000256" key="5">
    <source>
        <dbReference type="SAM" id="Phobius"/>
    </source>
</evidence>
<evidence type="ECO:0000256" key="3">
    <source>
        <dbReference type="ARBA" id="ARBA00023002"/>
    </source>
</evidence>
<feature type="domain" description="FAD-binding" evidence="6">
    <location>
        <begin position="16"/>
        <end position="51"/>
    </location>
</feature>
<evidence type="ECO:0000259" key="6">
    <source>
        <dbReference type="Pfam" id="PF01494"/>
    </source>
</evidence>
<dbReference type="Proteomes" id="UP000309734">
    <property type="component" value="Unassembled WGS sequence"/>
</dbReference>
<dbReference type="Pfam" id="PF01494">
    <property type="entry name" value="FAD_binding_3"/>
    <property type="match status" value="1"/>
</dbReference>
<keyword evidence="1" id="KW-0285">Flavoprotein</keyword>
<proteinExistence type="predicted"/>
<evidence type="ECO:0000256" key="1">
    <source>
        <dbReference type="ARBA" id="ARBA00022630"/>
    </source>
</evidence>
<keyword evidence="5" id="KW-0812">Transmembrane</keyword>
<evidence type="ECO:0000313" key="8">
    <source>
        <dbReference type="Proteomes" id="UP000309734"/>
    </source>
</evidence>
<dbReference type="InterPro" id="IPR002938">
    <property type="entry name" value="FAD-bd"/>
</dbReference>
<keyword evidence="2" id="KW-0274">FAD</keyword>
<reference evidence="7 8" key="1">
    <citation type="submission" date="2018-10" db="EMBL/GenBank/DDBJ databases">
        <title>Fifty Aureobasidium pullulans genomes reveal a recombining polyextremotolerant generalist.</title>
        <authorList>
            <person name="Gostincar C."/>
            <person name="Turk M."/>
            <person name="Zajc J."/>
            <person name="Gunde-Cimerman N."/>
        </authorList>
    </citation>
    <scope>NUCLEOTIDE SEQUENCE [LARGE SCALE GENOMIC DNA]</scope>
    <source>
        <strain evidence="7 8">EXF-3519</strain>
    </source>
</reference>
<dbReference type="PANTHER" id="PTHR46972">
    <property type="entry name" value="MONOOXYGENASE ASQM-RELATED"/>
    <property type="match status" value="1"/>
</dbReference>
<dbReference type="InterPro" id="IPR036188">
    <property type="entry name" value="FAD/NAD-bd_sf"/>
</dbReference>
<dbReference type="PANTHER" id="PTHR46972:SF1">
    <property type="entry name" value="FAD DEPENDENT OXIDOREDUCTASE DOMAIN-CONTAINING PROTEIN"/>
    <property type="match status" value="1"/>
</dbReference>
<keyword evidence="4" id="KW-0503">Monooxygenase</keyword>
<name>A0A4S9WWR1_AURPU</name>
<accession>A0A4S9WWR1</accession>
<evidence type="ECO:0000256" key="2">
    <source>
        <dbReference type="ARBA" id="ARBA00022827"/>
    </source>
</evidence>